<feature type="transmembrane region" description="Helical" evidence="1">
    <location>
        <begin position="404"/>
        <end position="424"/>
    </location>
</feature>
<feature type="transmembrane region" description="Helical" evidence="1">
    <location>
        <begin position="529"/>
        <end position="548"/>
    </location>
</feature>
<evidence type="ECO:0000313" key="2">
    <source>
        <dbReference type="EMBL" id="GAA4681810.1"/>
    </source>
</evidence>
<feature type="transmembrane region" description="Helical" evidence="1">
    <location>
        <begin position="187"/>
        <end position="210"/>
    </location>
</feature>
<dbReference type="RefSeq" id="WP_345376640.1">
    <property type="nucleotide sequence ID" value="NZ_BAABLM010000006.1"/>
</dbReference>
<gene>
    <name evidence="2" type="ORF">GCM10025780_29000</name>
</gene>
<evidence type="ECO:0000313" key="3">
    <source>
        <dbReference type="Proteomes" id="UP001501295"/>
    </source>
</evidence>
<keyword evidence="3" id="KW-1185">Reference proteome</keyword>
<dbReference type="EMBL" id="BAABLM010000006">
    <property type="protein sequence ID" value="GAA4681810.1"/>
    <property type="molecule type" value="Genomic_DNA"/>
</dbReference>
<keyword evidence="1" id="KW-0472">Membrane</keyword>
<evidence type="ECO:0000256" key="1">
    <source>
        <dbReference type="SAM" id="Phobius"/>
    </source>
</evidence>
<dbReference type="Proteomes" id="UP001501295">
    <property type="component" value="Unassembled WGS sequence"/>
</dbReference>
<feature type="transmembrane region" description="Helical" evidence="1">
    <location>
        <begin position="75"/>
        <end position="93"/>
    </location>
</feature>
<feature type="transmembrane region" description="Helical" evidence="1">
    <location>
        <begin position="616"/>
        <end position="634"/>
    </location>
</feature>
<keyword evidence="1" id="KW-1133">Transmembrane helix</keyword>
<feature type="transmembrane region" description="Helical" evidence="1">
    <location>
        <begin position="502"/>
        <end position="522"/>
    </location>
</feature>
<feature type="transmembrane region" description="Helical" evidence="1">
    <location>
        <begin position="345"/>
        <end position="363"/>
    </location>
</feature>
<accession>A0ABP8W584</accession>
<feature type="transmembrane region" description="Helical" evidence="1">
    <location>
        <begin position="323"/>
        <end position="339"/>
    </location>
</feature>
<keyword evidence="1" id="KW-0812">Transmembrane</keyword>
<feature type="transmembrane region" description="Helical" evidence="1">
    <location>
        <begin position="21"/>
        <end position="39"/>
    </location>
</feature>
<reference evidence="3" key="1">
    <citation type="journal article" date="2019" name="Int. J. Syst. Evol. Microbiol.">
        <title>The Global Catalogue of Microorganisms (GCM) 10K type strain sequencing project: providing services to taxonomists for standard genome sequencing and annotation.</title>
        <authorList>
            <consortium name="The Broad Institute Genomics Platform"/>
            <consortium name="The Broad Institute Genome Sequencing Center for Infectious Disease"/>
            <person name="Wu L."/>
            <person name="Ma J."/>
        </authorList>
    </citation>
    <scope>NUCLEOTIDE SEQUENCE [LARGE SCALE GENOMIC DNA]</scope>
    <source>
        <strain evidence="3">JCM 18956</strain>
    </source>
</reference>
<protein>
    <submittedName>
        <fullName evidence="2">Uncharacterized protein</fullName>
    </submittedName>
</protein>
<name>A0ABP8W584_9MICO</name>
<sequence>MTAQLDRTTTTATRLRTPLRAAEIGLSVLALVAALLILLDPPGVVRAVVVLIPSLLLPGWVAVRRFPGLEPASRLLFTAVGSIVLLTAVSLLMVVTHLWHPRLVVAVILVLAAAAVVLRPVGGDLRLAETPARASSSPSSSPSPSSSLSGGAGRRALPWLALAVGAALWVVGLALTNSTSLGSYGLLAAFPVFWYLAVALVFAVVLYGLFTAQRARGVLAAGLGLLVTILYMSANLVENAPRLPWLYKHIAVTAYIEAHGSVNPSIDIYNRWPGFFSFSASLGTAIGYTNPVSYAGWAELAFALVDAVLVLAIVRTLTANRRLAWTAVLVFSIVNWIGQNYYSPQAFAFVLYLTIVLLALKTLRGDPRRVMRWFEAKLGAPARRRGLALNAEVVAVTTGRRGRIVAIVAILLLQAVIVVSHQLTPYVAILTLLPLFVLGYLRPLWVAVALVVLPVAYLVPNLGYVQQHFGLFSSFDPLANATTASVSSVGVSQAAALQSHGVQLLTVLTIVLALAGFVRRILQGHIRTTLIVAWLAFAPVFTFFGQSYGGEGKFRVVLFGLPFYALGIGWLFWSSRPRGAAQAAPGGAPLLAGAGQPLLAGAAQPAESAHPRRRNLLLGVTTTVLLALFVGTYYQAEAAVKVDDSDVKSAEWLDARFGPQDVVVSLGDDFPYLIGANYPNYSGYQQAGSFADIKTYTQNVVDASTAVTLLKQYAPQGHIWIAFSDAQNHAAEVAGFFTAGQLESLEAAVAKESTLRYDKDGARVYDLTK</sequence>
<feature type="transmembrane region" description="Helical" evidence="1">
    <location>
        <begin position="217"/>
        <end position="237"/>
    </location>
</feature>
<feature type="transmembrane region" description="Helical" evidence="1">
    <location>
        <begin position="444"/>
        <end position="465"/>
    </location>
</feature>
<feature type="transmembrane region" description="Helical" evidence="1">
    <location>
        <begin position="554"/>
        <end position="573"/>
    </location>
</feature>
<feature type="transmembrane region" description="Helical" evidence="1">
    <location>
        <begin position="294"/>
        <end position="314"/>
    </location>
</feature>
<proteinExistence type="predicted"/>
<feature type="transmembrane region" description="Helical" evidence="1">
    <location>
        <begin position="156"/>
        <end position="175"/>
    </location>
</feature>
<feature type="transmembrane region" description="Helical" evidence="1">
    <location>
        <begin position="99"/>
        <end position="118"/>
    </location>
</feature>
<organism evidence="2 3">
    <name type="scientific">Frondihabitans cladoniiphilus</name>
    <dbReference type="NCBI Taxonomy" id="715785"/>
    <lineage>
        <taxon>Bacteria</taxon>
        <taxon>Bacillati</taxon>
        <taxon>Actinomycetota</taxon>
        <taxon>Actinomycetes</taxon>
        <taxon>Micrococcales</taxon>
        <taxon>Microbacteriaceae</taxon>
        <taxon>Frondihabitans</taxon>
    </lineage>
</organism>
<comment type="caution">
    <text evidence="2">The sequence shown here is derived from an EMBL/GenBank/DDBJ whole genome shotgun (WGS) entry which is preliminary data.</text>
</comment>
<feature type="transmembrane region" description="Helical" evidence="1">
    <location>
        <begin position="45"/>
        <end position="63"/>
    </location>
</feature>